<evidence type="ECO:0000256" key="1">
    <source>
        <dbReference type="ARBA" id="ARBA00004651"/>
    </source>
</evidence>
<dbReference type="Proteomes" id="UP001449795">
    <property type="component" value="Chromosome"/>
</dbReference>
<dbReference type="Gene3D" id="1.20.1720.10">
    <property type="entry name" value="Multidrug resistance protein D"/>
    <property type="match status" value="1"/>
</dbReference>
<dbReference type="CDD" id="cd17321">
    <property type="entry name" value="MFS_MMR_MDR_like"/>
    <property type="match status" value="1"/>
</dbReference>
<evidence type="ECO:0000256" key="3">
    <source>
        <dbReference type="ARBA" id="ARBA00022448"/>
    </source>
</evidence>
<dbReference type="Gene3D" id="1.20.1250.20">
    <property type="entry name" value="MFS general substrate transporter like domains"/>
    <property type="match status" value="1"/>
</dbReference>
<dbReference type="InterPro" id="IPR011701">
    <property type="entry name" value="MFS"/>
</dbReference>
<feature type="transmembrane region" description="Helical" evidence="8">
    <location>
        <begin position="428"/>
        <end position="450"/>
    </location>
</feature>
<feature type="transmembrane region" description="Helical" evidence="8">
    <location>
        <begin position="356"/>
        <end position="374"/>
    </location>
</feature>
<accession>A0ABZ3D284</accession>
<feature type="transmembrane region" description="Helical" evidence="8">
    <location>
        <begin position="78"/>
        <end position="97"/>
    </location>
</feature>
<keyword evidence="7 8" id="KW-0472">Membrane</keyword>
<feature type="transmembrane region" description="Helical" evidence="8">
    <location>
        <begin position="303"/>
        <end position="320"/>
    </location>
</feature>
<protein>
    <submittedName>
        <fullName evidence="10">MFS transporter</fullName>
    </submittedName>
</protein>
<feature type="transmembrane region" description="Helical" evidence="8">
    <location>
        <begin position="268"/>
        <end position="291"/>
    </location>
</feature>
<dbReference type="PANTHER" id="PTHR42718:SF9">
    <property type="entry name" value="MAJOR FACILITATOR SUPERFAMILY MULTIDRUG TRANSPORTER MFSC"/>
    <property type="match status" value="1"/>
</dbReference>
<evidence type="ECO:0000313" key="11">
    <source>
        <dbReference type="Proteomes" id="UP001449795"/>
    </source>
</evidence>
<comment type="similarity">
    <text evidence="2">Belongs to the major facilitator superfamily. EmrB family.</text>
</comment>
<keyword evidence="11" id="KW-1185">Reference proteome</keyword>
<feature type="transmembrane region" description="Helical" evidence="8">
    <location>
        <begin position="229"/>
        <end position="247"/>
    </location>
</feature>
<evidence type="ECO:0000256" key="4">
    <source>
        <dbReference type="ARBA" id="ARBA00022475"/>
    </source>
</evidence>
<dbReference type="InterPro" id="IPR004638">
    <property type="entry name" value="EmrB-like"/>
</dbReference>
<name>A0ABZ3D284_9PROT</name>
<feature type="transmembrane region" description="Helical" evidence="8">
    <location>
        <begin position="167"/>
        <end position="188"/>
    </location>
</feature>
<keyword evidence="4" id="KW-1003">Cell membrane</keyword>
<dbReference type="RefSeq" id="WP_342627628.1">
    <property type="nucleotide sequence ID" value="NZ_CP152276.1"/>
</dbReference>
<evidence type="ECO:0000259" key="9">
    <source>
        <dbReference type="PROSITE" id="PS50850"/>
    </source>
</evidence>
<evidence type="ECO:0000256" key="5">
    <source>
        <dbReference type="ARBA" id="ARBA00022692"/>
    </source>
</evidence>
<feature type="transmembrane region" description="Helical" evidence="8">
    <location>
        <begin position="332"/>
        <end position="350"/>
    </location>
</feature>
<comment type="subcellular location">
    <subcellularLocation>
        <location evidence="1">Cell membrane</location>
        <topology evidence="1">Multi-pass membrane protein</topology>
    </subcellularLocation>
</comment>
<dbReference type="InterPro" id="IPR036259">
    <property type="entry name" value="MFS_trans_sf"/>
</dbReference>
<keyword evidence="3" id="KW-0813">Transport</keyword>
<keyword evidence="5 8" id="KW-0812">Transmembrane</keyword>
<feature type="transmembrane region" description="Helical" evidence="8">
    <location>
        <begin position="46"/>
        <end position="66"/>
    </location>
</feature>
<sequence length="475" mass="49813">MSRILIGQSRLVQIASCLGFVVVLMDVSVVNVALEALHAAFRADMSGLQWVVNAYTLAFAALLLTAGALGDRVGARRVFMAGFSLFILASFGCGLASDLRALILARFLQGIGAALLVPNSLSLLRQVFHDPEERNRAVGWWGAGGGIALAAGPVVGGFLITVAGWRAIFLVNLPIGMLGLWLTVRYAPASPKHPNRGLDLAGQITAALALSGLTMALTEVSGRGWTDPVIVAGLATAILVGVLFLWLEAGNPSAMLPLHLFRDRTLRSATAIGLIANLAFYGGVFILSLYFQAIRHYSPQTTGLAFLPMMATLVIMNVIAGRVVGRVGPRRLTAIGMSISALGYGLLLPVSATGSYWSLAVPMLLAGSGIALTIPTITNATLTSVPHAQAGIASGLLNSARQVGGMIGVAIFGYFVRSHEEVLFMRGMHTAISLTVVLLILGTFIGIAGIRSISGPSSEKKNLHGIRRNTDLAEG</sequence>
<evidence type="ECO:0000313" key="10">
    <source>
        <dbReference type="EMBL" id="XAE41775.1"/>
    </source>
</evidence>
<gene>
    <name evidence="10" type="ORF">AAC691_16040</name>
</gene>
<dbReference type="PROSITE" id="PS50850">
    <property type="entry name" value="MFS"/>
    <property type="match status" value="1"/>
</dbReference>
<evidence type="ECO:0000256" key="7">
    <source>
        <dbReference type="ARBA" id="ARBA00023136"/>
    </source>
</evidence>
<feature type="transmembrane region" description="Helical" evidence="8">
    <location>
        <begin position="12"/>
        <end position="34"/>
    </location>
</feature>
<dbReference type="Pfam" id="PF07690">
    <property type="entry name" value="MFS_1"/>
    <property type="match status" value="1"/>
</dbReference>
<evidence type="ECO:0000256" key="2">
    <source>
        <dbReference type="ARBA" id="ARBA00008537"/>
    </source>
</evidence>
<evidence type="ECO:0000256" key="8">
    <source>
        <dbReference type="SAM" id="Phobius"/>
    </source>
</evidence>
<dbReference type="NCBIfam" id="TIGR00711">
    <property type="entry name" value="efflux_EmrB"/>
    <property type="match status" value="1"/>
</dbReference>
<dbReference type="EMBL" id="CP152276">
    <property type="protein sequence ID" value="XAE41775.1"/>
    <property type="molecule type" value="Genomic_DNA"/>
</dbReference>
<feature type="transmembrane region" description="Helical" evidence="8">
    <location>
        <begin position="395"/>
        <end position="416"/>
    </location>
</feature>
<evidence type="ECO:0000256" key="6">
    <source>
        <dbReference type="ARBA" id="ARBA00022989"/>
    </source>
</evidence>
<dbReference type="PANTHER" id="PTHR42718">
    <property type="entry name" value="MAJOR FACILITATOR SUPERFAMILY MULTIDRUG TRANSPORTER MFSC"/>
    <property type="match status" value="1"/>
</dbReference>
<organism evidence="10 11">
    <name type="scientific">Nguyenibacter vanlangensis</name>
    <dbReference type="NCBI Taxonomy" id="1216886"/>
    <lineage>
        <taxon>Bacteria</taxon>
        <taxon>Pseudomonadati</taxon>
        <taxon>Pseudomonadota</taxon>
        <taxon>Alphaproteobacteria</taxon>
        <taxon>Acetobacterales</taxon>
        <taxon>Acetobacteraceae</taxon>
        <taxon>Nguyenibacter</taxon>
    </lineage>
</organism>
<dbReference type="InterPro" id="IPR020846">
    <property type="entry name" value="MFS_dom"/>
</dbReference>
<reference evidence="10 11" key="1">
    <citation type="submission" date="2024-04" db="EMBL/GenBank/DDBJ databases">
        <title>Complete genome sequence of Nguyenibacter vanlangesis HBCM-1154, a strain capable of nitrogen fixation, IAA production, and phosphorus solubilization isolated from sugarcane soil.</title>
        <authorList>
            <person name="MY HANH P."/>
        </authorList>
    </citation>
    <scope>NUCLEOTIDE SEQUENCE [LARGE SCALE GENOMIC DNA]</scope>
    <source>
        <strain evidence="10 11">HBCM 1154</strain>
    </source>
</reference>
<feature type="domain" description="Major facilitator superfamily (MFS) profile" evidence="9">
    <location>
        <begin position="12"/>
        <end position="445"/>
    </location>
</feature>
<feature type="transmembrane region" description="Helical" evidence="8">
    <location>
        <begin position="137"/>
        <end position="161"/>
    </location>
</feature>
<dbReference type="SUPFAM" id="SSF103473">
    <property type="entry name" value="MFS general substrate transporter"/>
    <property type="match status" value="1"/>
</dbReference>
<keyword evidence="6 8" id="KW-1133">Transmembrane helix</keyword>
<proteinExistence type="inferred from homology"/>